<comment type="caution">
    <text evidence="1">The sequence shown here is derived from an EMBL/GenBank/DDBJ whole genome shotgun (WGS) entry which is preliminary data.</text>
</comment>
<keyword evidence="2" id="KW-1185">Reference proteome</keyword>
<proteinExistence type="predicted"/>
<dbReference type="EMBL" id="JAUFRC010000001">
    <property type="protein sequence ID" value="MDN3711643.1"/>
    <property type="molecule type" value="Genomic_DNA"/>
</dbReference>
<name>A0ABT8D4C6_9RHOB</name>
<gene>
    <name evidence="1" type="ORF">QWZ10_07035</name>
</gene>
<dbReference type="Proteomes" id="UP001243846">
    <property type="component" value="Unassembled WGS sequence"/>
</dbReference>
<reference evidence="2" key="1">
    <citation type="journal article" date="2019" name="Int. J. Syst. Evol. Microbiol.">
        <title>The Global Catalogue of Microorganisms (GCM) 10K type strain sequencing project: providing services to taxonomists for standard genome sequencing and annotation.</title>
        <authorList>
            <consortium name="The Broad Institute Genomics Platform"/>
            <consortium name="The Broad Institute Genome Sequencing Center for Infectious Disease"/>
            <person name="Wu L."/>
            <person name="Ma J."/>
        </authorList>
    </citation>
    <scope>NUCLEOTIDE SEQUENCE [LARGE SCALE GENOMIC DNA]</scope>
    <source>
        <strain evidence="2">CECT 8482</strain>
    </source>
</reference>
<evidence type="ECO:0000313" key="1">
    <source>
        <dbReference type="EMBL" id="MDN3711643.1"/>
    </source>
</evidence>
<accession>A0ABT8D4C6</accession>
<dbReference type="RefSeq" id="WP_377731541.1">
    <property type="nucleotide sequence ID" value="NZ_JBHSVP010000001.1"/>
</dbReference>
<evidence type="ECO:0000313" key="2">
    <source>
        <dbReference type="Proteomes" id="UP001243846"/>
    </source>
</evidence>
<sequence>MLVINSFQTKELCAVHFSVTFQTSCNWFDGLCTPTGDVVDFAAQSLPNYADIMWGD</sequence>
<organism evidence="1 2">
    <name type="scientific">Paracoccus cavernae</name>
    <dbReference type="NCBI Taxonomy" id="1571207"/>
    <lineage>
        <taxon>Bacteria</taxon>
        <taxon>Pseudomonadati</taxon>
        <taxon>Pseudomonadota</taxon>
        <taxon>Alphaproteobacteria</taxon>
        <taxon>Rhodobacterales</taxon>
        <taxon>Paracoccaceae</taxon>
        <taxon>Paracoccus</taxon>
    </lineage>
</organism>
<protein>
    <submittedName>
        <fullName evidence="1">Uncharacterized protein</fullName>
    </submittedName>
</protein>